<dbReference type="GO" id="GO:0004326">
    <property type="term" value="F:tetrahydrofolylpolyglutamate synthase activity"/>
    <property type="evidence" value="ECO:0007669"/>
    <property type="project" value="UniProtKB-EC"/>
</dbReference>
<evidence type="ECO:0000256" key="15">
    <source>
        <dbReference type="ARBA" id="ARBA00023136"/>
    </source>
</evidence>
<keyword evidence="12 18" id="KW-0067">ATP-binding</keyword>
<feature type="binding site" evidence="19">
    <location>
        <position position="190"/>
    </location>
    <ligand>
        <name>Mg(2+)</name>
        <dbReference type="ChEBI" id="CHEBI:18420"/>
        <label>1</label>
    </ligand>
</feature>
<dbReference type="Gene3D" id="3.40.1190.10">
    <property type="entry name" value="Mur-like, catalytic domain"/>
    <property type="match status" value="1"/>
</dbReference>
<evidence type="ECO:0000256" key="10">
    <source>
        <dbReference type="ARBA" id="ARBA00022741"/>
    </source>
</evidence>
<keyword evidence="14" id="KW-0496">Mitochondrion</keyword>
<dbReference type="PROSITE" id="PS01011">
    <property type="entry name" value="FOLYLPOLYGLU_SYNT_1"/>
    <property type="match status" value="1"/>
</dbReference>
<dbReference type="GO" id="GO:0005829">
    <property type="term" value="C:cytosol"/>
    <property type="evidence" value="ECO:0007669"/>
    <property type="project" value="TreeGrafter"/>
</dbReference>
<keyword evidence="6" id="KW-0963">Cytoplasm</keyword>
<evidence type="ECO:0000256" key="4">
    <source>
        <dbReference type="ARBA" id="ARBA00005150"/>
    </source>
</evidence>
<comment type="subcellular location">
    <subcellularLocation>
        <location evidence="3">Cytoplasm</location>
    </subcellularLocation>
    <subcellularLocation>
        <location evidence="1">Mitochondrion inner membrane</location>
    </subcellularLocation>
    <subcellularLocation>
        <location evidence="2">Mitochondrion matrix</location>
    </subcellularLocation>
</comment>
<comment type="function">
    <text evidence="17">Catalyzes conversion of folates to polyglutamate derivatives allowing concentration of folate compounds in the cell and the intracellular retention of these cofactors, which are important substrates for most of the folate-dependent enzymes that are involved in one-carbon transfer reactions involved in purine, pyrimidine and amino acid synthesis.</text>
</comment>
<keyword evidence="10 18" id="KW-0547">Nucleotide-binding</keyword>
<name>A0AA39YT65_9PEZI</name>
<dbReference type="PIRSF" id="PIRSF038895">
    <property type="entry name" value="FPGS"/>
    <property type="match status" value="1"/>
</dbReference>
<dbReference type="InterPro" id="IPR036615">
    <property type="entry name" value="Mur_ligase_C_dom_sf"/>
</dbReference>
<dbReference type="SUPFAM" id="SSF53623">
    <property type="entry name" value="MurD-like peptide ligases, catalytic domain"/>
    <property type="match status" value="1"/>
</dbReference>
<dbReference type="NCBIfam" id="TIGR01499">
    <property type="entry name" value="folC"/>
    <property type="match status" value="1"/>
</dbReference>
<dbReference type="InterPro" id="IPR036565">
    <property type="entry name" value="Mur-like_cat_sf"/>
</dbReference>
<dbReference type="PANTHER" id="PTHR11136:SF5">
    <property type="entry name" value="FOLYLPOLYGLUTAMATE SYNTHASE, MITOCHONDRIAL"/>
    <property type="match status" value="1"/>
</dbReference>
<reference evidence="20" key="1">
    <citation type="submission" date="2023-06" db="EMBL/GenBank/DDBJ databases">
        <title>Genome-scale phylogeny and comparative genomics of the fungal order Sordariales.</title>
        <authorList>
            <consortium name="Lawrence Berkeley National Laboratory"/>
            <person name="Hensen N."/>
            <person name="Bonometti L."/>
            <person name="Westerberg I."/>
            <person name="Brannstrom I.O."/>
            <person name="Guillou S."/>
            <person name="Cros-Aarteil S."/>
            <person name="Calhoun S."/>
            <person name="Haridas S."/>
            <person name="Kuo A."/>
            <person name="Mondo S."/>
            <person name="Pangilinan J."/>
            <person name="Riley R."/>
            <person name="Labutti K."/>
            <person name="Andreopoulos B."/>
            <person name="Lipzen A."/>
            <person name="Chen C."/>
            <person name="Yanf M."/>
            <person name="Daum C."/>
            <person name="Ng V."/>
            <person name="Clum A."/>
            <person name="Steindorff A."/>
            <person name="Ohm R."/>
            <person name="Martin F."/>
            <person name="Silar P."/>
            <person name="Natvig D."/>
            <person name="Lalanne C."/>
            <person name="Gautier V."/>
            <person name="Ament-Velasquez S.L."/>
            <person name="Kruys A."/>
            <person name="Hutchinson M.I."/>
            <person name="Powell A.J."/>
            <person name="Barry K."/>
            <person name="Miller A.N."/>
            <person name="Grigoriev I.V."/>
            <person name="Debuchy R."/>
            <person name="Gladieux P."/>
            <person name="Thoren M.H."/>
            <person name="Johannesson H."/>
        </authorList>
    </citation>
    <scope>NUCLEOTIDE SEQUENCE</scope>
    <source>
        <strain evidence="20">SMH2532-1</strain>
    </source>
</reference>
<keyword evidence="9 19" id="KW-0479">Metal-binding</keyword>
<comment type="pathway">
    <text evidence="4 17">Cofactor biosynthesis; tetrahydrofolylpolyglutamate biosynthesis.</text>
</comment>
<keyword evidence="21" id="KW-1185">Reference proteome</keyword>
<evidence type="ECO:0000313" key="20">
    <source>
        <dbReference type="EMBL" id="KAK0657730.1"/>
    </source>
</evidence>
<evidence type="ECO:0000256" key="1">
    <source>
        <dbReference type="ARBA" id="ARBA00004273"/>
    </source>
</evidence>
<comment type="caution">
    <text evidence="20">The sequence shown here is derived from an EMBL/GenBank/DDBJ whole genome shotgun (WGS) entry which is preliminary data.</text>
</comment>
<feature type="binding site" evidence="19">
    <location>
        <position position="220"/>
    </location>
    <ligand>
        <name>Mg(2+)</name>
        <dbReference type="ChEBI" id="CHEBI:18420"/>
        <label>1</label>
    </ligand>
</feature>
<evidence type="ECO:0000256" key="19">
    <source>
        <dbReference type="PIRSR" id="PIRSR038895-2"/>
    </source>
</evidence>
<evidence type="ECO:0000256" key="13">
    <source>
        <dbReference type="ARBA" id="ARBA00022842"/>
    </source>
</evidence>
<evidence type="ECO:0000256" key="8">
    <source>
        <dbReference type="ARBA" id="ARBA00022598"/>
    </source>
</evidence>
<dbReference type="EMBL" id="JAULSV010000001">
    <property type="protein sequence ID" value="KAK0657730.1"/>
    <property type="molecule type" value="Genomic_DNA"/>
</dbReference>
<dbReference type="InterPro" id="IPR018109">
    <property type="entry name" value="Folylpolyglutamate_synth_CS"/>
</dbReference>
<dbReference type="AlphaFoldDB" id="A0AA39YT65"/>
<gene>
    <name evidence="20" type="ORF">B0T16DRAFT_453159</name>
</gene>
<evidence type="ECO:0000256" key="16">
    <source>
        <dbReference type="ARBA" id="ARBA00047493"/>
    </source>
</evidence>
<feature type="binding site" evidence="18">
    <location>
        <position position="359"/>
    </location>
    <ligand>
        <name>ATP</name>
        <dbReference type="ChEBI" id="CHEBI:30616"/>
    </ligand>
</feature>
<proteinExistence type="inferred from homology"/>
<comment type="similarity">
    <text evidence="5 17">Belongs to the folylpolyglutamate synthase family.</text>
</comment>
<dbReference type="PANTHER" id="PTHR11136">
    <property type="entry name" value="FOLYLPOLYGLUTAMATE SYNTHASE-RELATED"/>
    <property type="match status" value="1"/>
</dbReference>
<evidence type="ECO:0000256" key="18">
    <source>
        <dbReference type="PIRSR" id="PIRSR038895-1"/>
    </source>
</evidence>
<evidence type="ECO:0000256" key="11">
    <source>
        <dbReference type="ARBA" id="ARBA00022792"/>
    </source>
</evidence>
<dbReference type="Gene3D" id="3.90.190.20">
    <property type="entry name" value="Mur ligase, C-terminal domain"/>
    <property type="match status" value="1"/>
</dbReference>
<dbReference type="GO" id="GO:0006730">
    <property type="term" value="P:one-carbon metabolic process"/>
    <property type="evidence" value="ECO:0007669"/>
    <property type="project" value="UniProtKB-KW"/>
</dbReference>
<keyword evidence="7 17" id="KW-0554">One-carbon metabolism</keyword>
<keyword evidence="15" id="KW-0472">Membrane</keyword>
<keyword evidence="8 17" id="KW-0436">Ligase</keyword>
<evidence type="ECO:0000256" key="7">
    <source>
        <dbReference type="ARBA" id="ARBA00022563"/>
    </source>
</evidence>
<accession>A0AA39YT65</accession>
<evidence type="ECO:0000256" key="9">
    <source>
        <dbReference type="ARBA" id="ARBA00022723"/>
    </source>
</evidence>
<dbReference type="InterPro" id="IPR023600">
    <property type="entry name" value="Folylpolyglutamate_synth_euk"/>
</dbReference>
<evidence type="ECO:0000256" key="12">
    <source>
        <dbReference type="ARBA" id="ARBA00022840"/>
    </source>
</evidence>
<dbReference type="InterPro" id="IPR001645">
    <property type="entry name" value="Folylpolyglutamate_synth"/>
</dbReference>
<keyword evidence="13 19" id="KW-0460">Magnesium</keyword>
<evidence type="ECO:0000256" key="6">
    <source>
        <dbReference type="ARBA" id="ARBA00022490"/>
    </source>
</evidence>
<dbReference type="EC" id="6.3.2.17" evidence="17"/>
<dbReference type="Proteomes" id="UP001174936">
    <property type="component" value="Unassembled WGS sequence"/>
</dbReference>
<dbReference type="GO" id="GO:0046872">
    <property type="term" value="F:metal ion binding"/>
    <property type="evidence" value="ECO:0007669"/>
    <property type="project" value="UniProtKB-KW"/>
</dbReference>
<feature type="binding site" evidence="19">
    <location>
        <position position="107"/>
    </location>
    <ligand>
        <name>Mg(2+)</name>
        <dbReference type="ChEBI" id="CHEBI:18420"/>
        <label>1</label>
    </ligand>
</feature>
<sequence>MMASRTYDDALRRLAQLQSNRAITSLFAQPAPTSTSGTKPDLNALAIPEMLSWLARAGYTPSSLASTPLRFIHIAGTKGKGSVTALVSSILSQYPSAAGPVVGAYTSPHVLSVRERILLNNSPISRELFTKYFFEVWDRLSDAAEAAGDPVPAGAEGYDGPETKPFFFRFLTILALHIFVKEGLRSAVIECGIGGEYDATNVLPKETITASVITQLGLDHVAMLGDTVEEIAWHKSGVFKNEVKGFTRRESREGVRGVLRARAEEKGAVLVEVEGEEGWEGVDGARLQGPFQRENMGLAVAVAREHLQRMGVVFQGGFGKDDYKLSEMPEEFKTGLREAALRGRCEKLTDADGVDWFVDGAHTEDSLAGVGRWFAGQTSGDDVRVLLFNQQERDPEVLLKALLTAVECDRALGFTHAIFSRNEEQAAGDGAPSRDLTVQEKAKEIFMGFGGSATSVHDAVQPALEEIKSLAADARRSGKACKVLVTGSFHLVGAVLKVIDNVEY</sequence>
<dbReference type="GO" id="GO:0005743">
    <property type="term" value="C:mitochondrial inner membrane"/>
    <property type="evidence" value="ECO:0007669"/>
    <property type="project" value="UniProtKB-SubCell"/>
</dbReference>
<feature type="binding site" evidence="18">
    <location>
        <position position="344"/>
    </location>
    <ligand>
        <name>ATP</name>
        <dbReference type="ChEBI" id="CHEBI:30616"/>
    </ligand>
</feature>
<evidence type="ECO:0000256" key="5">
    <source>
        <dbReference type="ARBA" id="ARBA00008276"/>
    </source>
</evidence>
<evidence type="ECO:0000256" key="2">
    <source>
        <dbReference type="ARBA" id="ARBA00004305"/>
    </source>
</evidence>
<dbReference type="SUPFAM" id="SSF53244">
    <property type="entry name" value="MurD-like peptide ligases, peptide-binding domain"/>
    <property type="match status" value="1"/>
</dbReference>
<evidence type="ECO:0000256" key="17">
    <source>
        <dbReference type="PIRNR" id="PIRNR038895"/>
    </source>
</evidence>
<dbReference type="PROSITE" id="PS01012">
    <property type="entry name" value="FOLYLPOLYGLU_SYNT_2"/>
    <property type="match status" value="1"/>
</dbReference>
<evidence type="ECO:0000313" key="21">
    <source>
        <dbReference type="Proteomes" id="UP001174936"/>
    </source>
</evidence>
<organism evidence="20 21">
    <name type="scientific">Cercophora newfieldiana</name>
    <dbReference type="NCBI Taxonomy" id="92897"/>
    <lineage>
        <taxon>Eukaryota</taxon>
        <taxon>Fungi</taxon>
        <taxon>Dikarya</taxon>
        <taxon>Ascomycota</taxon>
        <taxon>Pezizomycotina</taxon>
        <taxon>Sordariomycetes</taxon>
        <taxon>Sordariomycetidae</taxon>
        <taxon>Sordariales</taxon>
        <taxon>Lasiosphaeriaceae</taxon>
        <taxon>Cercophora</taxon>
    </lineage>
</organism>
<evidence type="ECO:0000256" key="3">
    <source>
        <dbReference type="ARBA" id="ARBA00004496"/>
    </source>
</evidence>
<dbReference type="GO" id="GO:0005524">
    <property type="term" value="F:ATP binding"/>
    <property type="evidence" value="ECO:0007669"/>
    <property type="project" value="UniProtKB-KW"/>
</dbReference>
<keyword evidence="11" id="KW-0999">Mitochondrion inner membrane</keyword>
<dbReference type="GO" id="GO:0005759">
    <property type="term" value="C:mitochondrial matrix"/>
    <property type="evidence" value="ECO:0007669"/>
    <property type="project" value="UniProtKB-SubCell"/>
</dbReference>
<protein>
    <recommendedName>
        <fullName evidence="17">Folylpolyglutamate synthase</fullName>
        <ecNumber evidence="17">6.3.2.17</ecNumber>
    </recommendedName>
    <alternativeName>
        <fullName evidence="17">Folylpoly-gamma-glutamate synthetase</fullName>
    </alternativeName>
    <alternativeName>
        <fullName evidence="17">Tetrahydrofolylpolyglutamate synthase</fullName>
    </alternativeName>
</protein>
<evidence type="ECO:0000256" key="14">
    <source>
        <dbReference type="ARBA" id="ARBA00023128"/>
    </source>
</evidence>
<comment type="catalytic activity">
    <reaction evidence="16 17">
        <text>(6S)-5,6,7,8-tetrahydrofolyl-(gamma-L-Glu)(n) + L-glutamate + ATP = (6S)-5,6,7,8-tetrahydrofolyl-(gamma-L-Glu)(n+1) + ADP + phosphate + H(+)</text>
        <dbReference type="Rhea" id="RHEA:10580"/>
        <dbReference type="Rhea" id="RHEA-COMP:14738"/>
        <dbReference type="Rhea" id="RHEA-COMP:14740"/>
        <dbReference type="ChEBI" id="CHEBI:15378"/>
        <dbReference type="ChEBI" id="CHEBI:29985"/>
        <dbReference type="ChEBI" id="CHEBI:30616"/>
        <dbReference type="ChEBI" id="CHEBI:43474"/>
        <dbReference type="ChEBI" id="CHEBI:141005"/>
        <dbReference type="ChEBI" id="CHEBI:456216"/>
        <dbReference type="EC" id="6.3.2.17"/>
    </reaction>
</comment>
<comment type="cofactor">
    <cofactor evidence="17">
        <name>a monovalent cation</name>
        <dbReference type="ChEBI" id="CHEBI:60242"/>
    </cofactor>
    <text evidence="17">A monovalent cation.</text>
</comment>